<dbReference type="EMBL" id="CP054533">
    <property type="protein sequence ID" value="QSL64527.1"/>
    <property type="molecule type" value="Genomic_DNA"/>
</dbReference>
<dbReference type="PANTHER" id="PTHR12792:SF0">
    <property type="entry name" value="SEPARIN"/>
    <property type="match status" value="1"/>
</dbReference>
<dbReference type="SUPFAM" id="SSF48452">
    <property type="entry name" value="TPR-like"/>
    <property type="match status" value="1"/>
</dbReference>
<dbReference type="Pfam" id="PF03568">
    <property type="entry name" value="Separin_C"/>
    <property type="match status" value="1"/>
</dbReference>
<gene>
    <name evidence="6" type="ORF">MERGE_001828</name>
</gene>
<dbReference type="PROSITE" id="PS51700">
    <property type="entry name" value="SEPARIN"/>
    <property type="match status" value="1"/>
</dbReference>
<evidence type="ECO:0000259" key="5">
    <source>
        <dbReference type="PROSITE" id="PS51700"/>
    </source>
</evidence>
<accession>A0A899G7I5</accession>
<dbReference type="Proteomes" id="UP000663699">
    <property type="component" value="Chromosome 2"/>
</dbReference>
<dbReference type="EC" id="3.4.22.49" evidence="2"/>
<sequence>MSFSLLKESSDSLLYKFSSLETCSPGTLQEIAKILAEEGVLGPVLGNRGSGLVSCAKSGMSKDFKKSDHTTNDFKGVESRKNMHHSNDSNYTGLAKQIVNCSLLSFKIVRENSSKLNIKQLGVCKAHANIINRLIDLEMISMALEELISLRFWAKSSKQNKLRINEKNKAIREIVSWLISIESPVDSLEEDVVNFILGFQLMALRFASRHQDMTVDESLLNSFKSRFGPIAFFRRLNQLNSKLGKNHANLLYRVVLKLCSSHFSYISFQLQLCTIECLDEENIRNNDNIMDGILRIIIHLSKMNDSLVSYSFCKEAVEGFLNSSCSGMLSRTAFINLVFYMSFYAEQIRNYGDVLNWNLPLINKFGQNDIISISLTFHNAFFELSGLLSIENGGYLETAKENLSKLLSMDEDIHNASEEELIKLVKSLDRLRRSCISTIDNCTSHSQFCRSCLEIMLEFVRKYRVDNIGEKECFKVLGFNILTSIISFVKADLTRSSDKVSHLIHLLGISLEFAKSVNDISAIISISNVFWNYGITLHQNGDNAIDPVQRSILALENINFSSLDMDHYIGRYELLIKYYCFKAMDILFKSGIISQIATECNSALLSDVFKEHRHVPRIITSIIQNAILGECWSERCLLRYLNIYERGPLLEWQLQVVLGLQYKYDISKQLYILQNDLMDIYNENFPVRRTRVLLQIYQCLENITSNMNDVFERLFRKSISDLMDNNLLQDIGFESYRYNYIALSRSFLALKLFLNQEQWQDDMKAAFKIWKMLFDDIEHSKTQKTLGMCIDNQLNLLCHFEMLTDFFLVKGLPLNRLAVLKLRLRLCLLCPELRGPGELTRIYAMLGLQYLYLGYTGKAGMIFATAQNYNQKMSLDIKNLVEFEIAYIEYLSTVGCASSSWNSFLKVAKIVNGNFQIWNTGMQLSSDQRIEWYSLVASGSFVYALIMLEKGAIFDAFHYVENSYRLYKRIIKNAVKYFNKDISLLNKENTASICNDNCKKLAFFELGRSHWKILNNFISCLLLLAKLYEIQGSVLDSEYFYSQALDVAENINSYLATATVLVMLGNLYVKIGKFEKGQENFDKAKYFFSQIENIKESVSLLFGQASLQSRQKLLCLELESYLLAEKLLKELMSPEFIIKLDEIAMENVVTGIETMTLSSTSNLVDGKKSSFNKLSTQCECIVLSRLKGKIMISKGYNFALQGKIIDGKKFLKESVFIECDMDDLIIHRLYQSKVCFLEAELLLQNDPIYGVLQDSVISVPNIYMHRASDKSVTNKTKTRLDVSKSSLNGSRGRILSLLEETKKNIIEIFNEALNYGQSTLVRQLAQMMASATILQSALYIPGDNNQIRSIVPSYFLEISKMISFQRERAFLQKNTKLVNNENQDFQWPLILEEFQDNISLDNKIISSELFSELFFCDISQFQHEFIDKIPHSWTILTMSVGESKNDLYITRLQRQLSPLVLRLPLNRSNSRDADQDTLTYDNVFNELNEIIFRSNETAQTAKNISTSAHKVVWWKERQELDAKLKQLLINVEHCWLGGFKGIFFQSNINQGSFVKFKNSVNKIIAKHLFSRKIIRKNKNAVTFEIESRLLELFVKLDLNDSKIDEYLEDLIYFILDIFQFHGETVAYDEIDIDQMVVDFQEAISNYNKESSVLLEKEQQHLILVLDKSIQSFPWESLPCLRKLSISRVPSLYCIYDRLNSDKFDTYQKVNRNNGCYVLNPSSDLINTQNNFEILLKNLEGWEGIVGREPDEPELQSFLTSFEIFLYFGHGGGEQYIRKNTVKRLPRCAVSFLMGCSSGLLKDMGDFEPIGMAISYLLAGCPALVANLWDVTDKDIDRFSTSVLKHWGLIPNDLKNQGQTVPKIGNSLVDAISFSRDQCVLKYLNGAAPVIYGIPIYLE</sequence>
<evidence type="ECO:0000256" key="2">
    <source>
        <dbReference type="ARBA" id="ARBA00012489"/>
    </source>
</evidence>
<dbReference type="OrthoDB" id="10255632at2759"/>
<organism evidence="6 7">
    <name type="scientific">Pneumocystis wakefieldiae</name>
    <dbReference type="NCBI Taxonomy" id="38082"/>
    <lineage>
        <taxon>Eukaryota</taxon>
        <taxon>Fungi</taxon>
        <taxon>Dikarya</taxon>
        <taxon>Ascomycota</taxon>
        <taxon>Taphrinomycotina</taxon>
        <taxon>Pneumocystomycetes</taxon>
        <taxon>Pneumocystaceae</taxon>
        <taxon>Pneumocystis</taxon>
    </lineage>
</organism>
<proteinExistence type="predicted"/>
<comment type="catalytic activity">
    <reaction evidence="1">
        <text>All bonds known to be hydrolyzed by this endopeptidase have arginine in P1 and an acidic residue in P4. P6 is often occupied by an acidic residue or by a hydroxy-amino-acid residue, the phosphorylation of which enhances cleavage.</text>
        <dbReference type="EC" id="3.4.22.49"/>
    </reaction>
</comment>
<dbReference type="InterPro" id="IPR030397">
    <property type="entry name" value="SEPARIN_core_dom"/>
</dbReference>
<dbReference type="InterPro" id="IPR005314">
    <property type="entry name" value="Peptidase_C50"/>
</dbReference>
<evidence type="ECO:0000256" key="1">
    <source>
        <dbReference type="ARBA" id="ARBA00000451"/>
    </source>
</evidence>
<dbReference type="GO" id="GO:0006508">
    <property type="term" value="P:proteolysis"/>
    <property type="evidence" value="ECO:0007669"/>
    <property type="project" value="InterPro"/>
</dbReference>
<name>A0A899G7I5_9ASCO</name>
<keyword evidence="3" id="KW-0378">Hydrolase</keyword>
<dbReference type="GO" id="GO:0005737">
    <property type="term" value="C:cytoplasm"/>
    <property type="evidence" value="ECO:0007669"/>
    <property type="project" value="TreeGrafter"/>
</dbReference>
<dbReference type="PANTHER" id="PTHR12792">
    <property type="entry name" value="EXTRA SPINDLE POLES 1-RELATED"/>
    <property type="match status" value="1"/>
</dbReference>
<protein>
    <recommendedName>
        <fullName evidence="2">separase</fullName>
        <ecNumber evidence="2">3.4.22.49</ecNumber>
    </recommendedName>
</protein>
<dbReference type="Gene3D" id="1.25.40.10">
    <property type="entry name" value="Tetratricopeptide repeat domain"/>
    <property type="match status" value="1"/>
</dbReference>
<evidence type="ECO:0000313" key="6">
    <source>
        <dbReference type="EMBL" id="QSL64527.1"/>
    </source>
</evidence>
<dbReference type="InterPro" id="IPR011990">
    <property type="entry name" value="TPR-like_helical_dom_sf"/>
</dbReference>
<keyword evidence="4" id="KW-0159">Chromosome partition</keyword>
<reference evidence="6" key="1">
    <citation type="submission" date="2020-06" db="EMBL/GenBank/DDBJ databases">
        <title>Genomes of multiple members of Pneumocystis genus reveal paths to human pathogen Pneumocystis jirovecii.</title>
        <authorList>
            <person name="Cisse O.H."/>
            <person name="Ma L."/>
            <person name="Dekker J."/>
            <person name="Khil P."/>
            <person name="Jo J."/>
            <person name="Brenchley J."/>
            <person name="Blair R."/>
            <person name="Pahar B."/>
            <person name="Chabe M."/>
            <person name="Van Rompay K.A."/>
            <person name="Keesler R."/>
            <person name="Sukura A."/>
            <person name="Hirsch V."/>
            <person name="Kutty G."/>
            <person name="Liu Y."/>
            <person name="Peng L."/>
            <person name="Chen J."/>
            <person name="Song J."/>
            <person name="Weissenbacher-Lang C."/>
            <person name="Xu J."/>
            <person name="Upham N.S."/>
            <person name="Stajich J.E."/>
            <person name="Cuomo C.A."/>
            <person name="Cushion M.T."/>
            <person name="Kovacs J.A."/>
        </authorList>
    </citation>
    <scope>NUCLEOTIDE SEQUENCE</scope>
    <source>
        <strain evidence="6">2A</strain>
    </source>
</reference>
<dbReference type="GO" id="GO:0051307">
    <property type="term" value="P:meiotic chromosome separation"/>
    <property type="evidence" value="ECO:0007669"/>
    <property type="project" value="TreeGrafter"/>
</dbReference>
<feature type="domain" description="Peptidase C50" evidence="5">
    <location>
        <begin position="1711"/>
        <end position="1806"/>
    </location>
</feature>
<evidence type="ECO:0000256" key="4">
    <source>
        <dbReference type="ARBA" id="ARBA00022829"/>
    </source>
</evidence>
<dbReference type="GO" id="GO:0044732">
    <property type="term" value="C:mitotic spindle pole body"/>
    <property type="evidence" value="ECO:0007669"/>
    <property type="project" value="TreeGrafter"/>
</dbReference>
<evidence type="ECO:0000313" key="7">
    <source>
        <dbReference type="Proteomes" id="UP000663699"/>
    </source>
</evidence>
<keyword evidence="7" id="KW-1185">Reference proteome</keyword>
<evidence type="ECO:0000256" key="3">
    <source>
        <dbReference type="ARBA" id="ARBA00022801"/>
    </source>
</evidence>
<dbReference type="GO" id="GO:0004197">
    <property type="term" value="F:cysteine-type endopeptidase activity"/>
    <property type="evidence" value="ECO:0007669"/>
    <property type="project" value="InterPro"/>
</dbReference>
<dbReference type="GO" id="GO:0005634">
    <property type="term" value="C:nucleus"/>
    <property type="evidence" value="ECO:0007669"/>
    <property type="project" value="InterPro"/>
</dbReference>
<dbReference type="GO" id="GO:0072686">
    <property type="term" value="C:mitotic spindle"/>
    <property type="evidence" value="ECO:0007669"/>
    <property type="project" value="TreeGrafter"/>
</dbReference>